<dbReference type="EMBL" id="JARBDR010000903">
    <property type="protein sequence ID" value="KAJ8303986.1"/>
    <property type="molecule type" value="Genomic_DNA"/>
</dbReference>
<gene>
    <name evidence="1" type="ORF">KUTeg_017569</name>
</gene>
<comment type="caution">
    <text evidence="1">The sequence shown here is derived from an EMBL/GenBank/DDBJ whole genome shotgun (WGS) entry which is preliminary data.</text>
</comment>
<keyword evidence="2" id="KW-1185">Reference proteome</keyword>
<organism evidence="1 2">
    <name type="scientific">Tegillarca granosa</name>
    <name type="common">Malaysian cockle</name>
    <name type="synonym">Anadara granosa</name>
    <dbReference type="NCBI Taxonomy" id="220873"/>
    <lineage>
        <taxon>Eukaryota</taxon>
        <taxon>Metazoa</taxon>
        <taxon>Spiralia</taxon>
        <taxon>Lophotrochozoa</taxon>
        <taxon>Mollusca</taxon>
        <taxon>Bivalvia</taxon>
        <taxon>Autobranchia</taxon>
        <taxon>Pteriomorphia</taxon>
        <taxon>Arcoida</taxon>
        <taxon>Arcoidea</taxon>
        <taxon>Arcidae</taxon>
        <taxon>Tegillarca</taxon>
    </lineage>
</organism>
<accession>A0ABQ9EJC7</accession>
<evidence type="ECO:0000313" key="2">
    <source>
        <dbReference type="Proteomes" id="UP001217089"/>
    </source>
</evidence>
<evidence type="ECO:0000313" key="1">
    <source>
        <dbReference type="EMBL" id="KAJ8303986.1"/>
    </source>
</evidence>
<name>A0ABQ9EJC7_TEGGR</name>
<protein>
    <submittedName>
        <fullName evidence="1">Uncharacterized protein</fullName>
    </submittedName>
</protein>
<dbReference type="Proteomes" id="UP001217089">
    <property type="component" value="Unassembled WGS sequence"/>
</dbReference>
<sequence length="239" mass="27300">MRGGGEEHRGLCWGDIELRFDPELNKEYLEHNERQTKTRTGVDLNNTRTGQPRIMNCRKTEKAEHPFNLAVVTHTRTPSNYEQWFLRGPIGKNKLNTLLKVMAKSIGVNMDKRLTNTSARKHLCQTLINNNVFDEQAVFWTDHKNVQSLNTYRSISNEQQCRVSKLLCDGATETENMDICMSSTKSTNVLNSTLKSIFDGSNIYGGVINIYFYQNLSKFKPRSVPMRPIITSGSDDGFQ</sequence>
<dbReference type="InterPro" id="IPR013762">
    <property type="entry name" value="Integrase-like_cat_sf"/>
</dbReference>
<proteinExistence type="predicted"/>
<dbReference type="Gene3D" id="1.10.443.10">
    <property type="entry name" value="Intergrase catalytic core"/>
    <property type="match status" value="1"/>
</dbReference>
<reference evidence="1 2" key="1">
    <citation type="submission" date="2022-12" db="EMBL/GenBank/DDBJ databases">
        <title>Chromosome-level genome of Tegillarca granosa.</title>
        <authorList>
            <person name="Kim J."/>
        </authorList>
    </citation>
    <scope>NUCLEOTIDE SEQUENCE [LARGE SCALE GENOMIC DNA]</scope>
    <source>
        <strain evidence="1">Teg-2019</strain>
        <tissue evidence="1">Adductor muscle</tissue>
    </source>
</reference>